<gene>
    <name evidence="1" type="ORF">GCM10007938_19360</name>
</gene>
<dbReference type="EMBL" id="BSPW01000036">
    <property type="protein sequence ID" value="GLT18158.1"/>
    <property type="molecule type" value="Genomic_DNA"/>
</dbReference>
<reference evidence="2" key="1">
    <citation type="journal article" date="2019" name="Int. J. Syst. Evol. Microbiol.">
        <title>The Global Catalogue of Microorganisms (GCM) 10K type strain sequencing project: providing services to taxonomists for standard genome sequencing and annotation.</title>
        <authorList>
            <consortium name="The Broad Institute Genomics Platform"/>
            <consortium name="The Broad Institute Genome Sequencing Center for Infectious Disease"/>
            <person name="Wu L."/>
            <person name="Ma J."/>
        </authorList>
    </citation>
    <scope>NUCLEOTIDE SEQUENCE [LARGE SCALE GENOMIC DNA]</scope>
    <source>
        <strain evidence="2">NBRC 108723</strain>
    </source>
</reference>
<evidence type="ECO:0000313" key="2">
    <source>
        <dbReference type="Proteomes" id="UP001157138"/>
    </source>
</evidence>
<dbReference type="InterPro" id="IPR021710">
    <property type="entry name" value="DUF3293"/>
</dbReference>
<evidence type="ECO:0000313" key="1">
    <source>
        <dbReference type="EMBL" id="GLT18158.1"/>
    </source>
</evidence>
<dbReference type="Proteomes" id="UP001157138">
    <property type="component" value="Unassembled WGS sequence"/>
</dbReference>
<evidence type="ECO:0008006" key="3">
    <source>
        <dbReference type="Google" id="ProtNLM"/>
    </source>
</evidence>
<sequence length="132" mass="15513">MMNMMIDAFLWQQYSNPYFKLVHQPDFEEFAIITAWNPKSHRRGKLENDRSNHSLVKEFGHTCYTEVLVGDRDFSWVEISFAVALSEQQALYLGRKYQQNAIYYVVRDELFLLSCCADNTKVSLGGWRQRCG</sequence>
<proteinExistence type="predicted"/>
<comment type="caution">
    <text evidence="1">The sequence shown here is derived from an EMBL/GenBank/DDBJ whole genome shotgun (WGS) entry which is preliminary data.</text>
</comment>
<organism evidence="1 2">
    <name type="scientific">Vibrio zhanjiangensis</name>
    <dbReference type="NCBI Taxonomy" id="1046128"/>
    <lineage>
        <taxon>Bacteria</taxon>
        <taxon>Pseudomonadati</taxon>
        <taxon>Pseudomonadota</taxon>
        <taxon>Gammaproteobacteria</taxon>
        <taxon>Vibrionales</taxon>
        <taxon>Vibrionaceae</taxon>
        <taxon>Vibrio</taxon>
    </lineage>
</organism>
<name>A0ABQ6EY93_9VIBR</name>
<keyword evidence="2" id="KW-1185">Reference proteome</keyword>
<protein>
    <recommendedName>
        <fullName evidence="3">DUF3293 domain-containing protein</fullName>
    </recommendedName>
</protein>
<dbReference type="Pfam" id="PF11697">
    <property type="entry name" value="DUF3293"/>
    <property type="match status" value="1"/>
</dbReference>
<accession>A0ABQ6EY93</accession>